<proteinExistence type="predicted"/>
<protein>
    <submittedName>
        <fullName evidence="2">Uncharacterized protein</fullName>
    </submittedName>
</protein>
<sequence>MSATSWRVRELAVLVYRRHVPTGPTRCRCGGAGCQARRRAAAVLAALGDDPGRYDDNGDCRSTPAPVLPR</sequence>
<reference evidence="3" key="1">
    <citation type="journal article" date="2021" name="Int. J. Syst. Evol. Microbiol.">
        <title>Actinocatenispora comari sp. nov., an endophytic actinomycete isolated from aerial parts of Comarum salesowianum.</title>
        <authorList>
            <person name="Oyunbileg N."/>
            <person name="Iizaka Y."/>
            <person name="Hamada M."/>
            <person name="Davaapurev B.O."/>
            <person name="Fukumoto A."/>
            <person name="Tsetseg B."/>
            <person name="Kato F."/>
            <person name="Tamura T."/>
            <person name="Batkhuu J."/>
            <person name="Anzai Y."/>
        </authorList>
    </citation>
    <scope>NUCLEOTIDE SEQUENCE [LARGE SCALE GENOMIC DNA]</scope>
    <source>
        <strain evidence="3">NUM-2625</strain>
    </source>
</reference>
<gene>
    <name evidence="2" type="ORF">NUM_39330</name>
</gene>
<feature type="region of interest" description="Disordered" evidence="1">
    <location>
        <begin position="50"/>
        <end position="70"/>
    </location>
</feature>
<comment type="caution">
    <text evidence="2">The sequence shown here is derived from an EMBL/GenBank/DDBJ whole genome shotgun (WGS) entry which is preliminary data.</text>
</comment>
<organism evidence="2 3">
    <name type="scientific">Actinocatenispora comari</name>
    <dbReference type="NCBI Taxonomy" id="2807577"/>
    <lineage>
        <taxon>Bacteria</taxon>
        <taxon>Bacillati</taxon>
        <taxon>Actinomycetota</taxon>
        <taxon>Actinomycetes</taxon>
        <taxon>Micromonosporales</taxon>
        <taxon>Micromonosporaceae</taxon>
        <taxon>Actinocatenispora</taxon>
    </lineage>
</organism>
<feature type="compositionally biased region" description="Basic and acidic residues" evidence="1">
    <location>
        <begin position="50"/>
        <end position="59"/>
    </location>
</feature>
<dbReference type="EMBL" id="BOPO01000076">
    <property type="protein sequence ID" value="GIL28679.1"/>
    <property type="molecule type" value="Genomic_DNA"/>
</dbReference>
<evidence type="ECO:0000313" key="2">
    <source>
        <dbReference type="EMBL" id="GIL28679.1"/>
    </source>
</evidence>
<dbReference type="AlphaFoldDB" id="A0A8J4AC66"/>
<name>A0A8J4AC66_9ACTN</name>
<evidence type="ECO:0000313" key="3">
    <source>
        <dbReference type="Proteomes" id="UP000614996"/>
    </source>
</evidence>
<evidence type="ECO:0000256" key="1">
    <source>
        <dbReference type="SAM" id="MobiDB-lite"/>
    </source>
</evidence>
<dbReference type="Proteomes" id="UP000614996">
    <property type="component" value="Unassembled WGS sequence"/>
</dbReference>
<dbReference type="RefSeq" id="WP_207126393.1">
    <property type="nucleotide sequence ID" value="NZ_BOPO01000076.1"/>
</dbReference>
<keyword evidence="3" id="KW-1185">Reference proteome</keyword>
<accession>A0A8J4AC66</accession>